<dbReference type="Gene3D" id="3.40.47.10">
    <property type="match status" value="1"/>
</dbReference>
<reference evidence="2 3" key="1">
    <citation type="submission" date="2019-08" db="EMBL/GenBank/DDBJ databases">
        <title>100 year-old enigma solved: identification of Planctomyces bekefii, the type genus and species of the phylum Planctomycetes.</title>
        <authorList>
            <person name="Svetlana D.N."/>
            <person name="Overmann J."/>
        </authorList>
    </citation>
    <scope>NUCLEOTIDE SEQUENCE [LARGE SCALE GENOMIC DNA]</scope>
    <source>
        <strain evidence="2">Phe10_nw2017</strain>
    </source>
</reference>
<dbReference type="GO" id="GO:0006633">
    <property type="term" value="P:fatty acid biosynthetic process"/>
    <property type="evidence" value="ECO:0007669"/>
    <property type="project" value="InterPro"/>
</dbReference>
<dbReference type="GO" id="GO:0044550">
    <property type="term" value="P:secondary metabolite biosynthetic process"/>
    <property type="evidence" value="ECO:0007669"/>
    <property type="project" value="TreeGrafter"/>
</dbReference>
<dbReference type="InterPro" id="IPR016039">
    <property type="entry name" value="Thiolase-like"/>
</dbReference>
<keyword evidence="3" id="KW-1185">Reference proteome</keyword>
<evidence type="ECO:0000313" key="3">
    <source>
        <dbReference type="Proteomes" id="UP000321083"/>
    </source>
</evidence>
<gene>
    <name evidence="2" type="ORF">E3A20_19040</name>
</gene>
<dbReference type="CDD" id="cd00830">
    <property type="entry name" value="KAS_III"/>
    <property type="match status" value="1"/>
</dbReference>
<dbReference type="InterPro" id="IPR013751">
    <property type="entry name" value="ACP_syn_III_N"/>
</dbReference>
<protein>
    <recommendedName>
        <fullName evidence="1">Beta-ketoacyl-[acyl-carrier-protein] synthase III N-terminal domain-containing protein</fullName>
    </recommendedName>
</protein>
<dbReference type="PANTHER" id="PTHR34069">
    <property type="entry name" value="3-OXOACYL-[ACYL-CARRIER-PROTEIN] SYNTHASE 3"/>
    <property type="match status" value="1"/>
</dbReference>
<dbReference type="SUPFAM" id="SSF53901">
    <property type="entry name" value="Thiolase-like"/>
    <property type="match status" value="1"/>
</dbReference>
<organism evidence="2 3">
    <name type="scientific">Planctomyces bekefii</name>
    <dbReference type="NCBI Taxonomy" id="1653850"/>
    <lineage>
        <taxon>Bacteria</taxon>
        <taxon>Pseudomonadati</taxon>
        <taxon>Planctomycetota</taxon>
        <taxon>Planctomycetia</taxon>
        <taxon>Planctomycetales</taxon>
        <taxon>Planctomycetaceae</taxon>
        <taxon>Planctomyces</taxon>
    </lineage>
</organism>
<dbReference type="Proteomes" id="UP000321083">
    <property type="component" value="Unassembled WGS sequence"/>
</dbReference>
<reference evidence="2 3" key="2">
    <citation type="submission" date="2019-08" db="EMBL/GenBank/DDBJ databases">
        <authorList>
            <person name="Henke P."/>
        </authorList>
    </citation>
    <scope>NUCLEOTIDE SEQUENCE [LARGE SCALE GENOMIC DNA]</scope>
    <source>
        <strain evidence="2">Phe10_nw2017</strain>
    </source>
</reference>
<dbReference type="GO" id="GO:0004315">
    <property type="term" value="F:3-oxoacyl-[acyl-carrier-protein] synthase activity"/>
    <property type="evidence" value="ECO:0007669"/>
    <property type="project" value="InterPro"/>
</dbReference>
<evidence type="ECO:0000259" key="1">
    <source>
        <dbReference type="Pfam" id="PF08545"/>
    </source>
</evidence>
<feature type="non-terminal residue" evidence="2">
    <location>
        <position position="255"/>
    </location>
</feature>
<dbReference type="PANTHER" id="PTHR34069:SF2">
    <property type="entry name" value="BETA-KETOACYL-[ACYL-CARRIER-PROTEIN] SYNTHASE III"/>
    <property type="match status" value="1"/>
</dbReference>
<accession>A0A5C6M4B1</accession>
<dbReference type="AlphaFoldDB" id="A0A5C6M4B1"/>
<name>A0A5C6M4B1_9PLAN</name>
<sequence length="255" mass="27971">MPPVYVSHIEYACGSELVTNEDLKRLNPDWNIELIAHKTGVLSRHFCAPNELPSDLAYKAATKLMAQANIPPESIDAVIFCTQSPDYVMPPNASLLHARLGLPKTTAVFDFTLACSGFIYGLAMAQSWIQSMGFRRVMLVTGDAYSKYIHPRDRSARALFGDAVAVSILEPSPLSSSGIVDIDLYSDGTGGPSFMIKAGGLRNPRSQTTCLPIRDITGNERTDEHIAMDGRAVLEFAKREIPPCTQKILTDNRVR</sequence>
<dbReference type="EMBL" id="SRHE01000436">
    <property type="protein sequence ID" value="TWW08965.1"/>
    <property type="molecule type" value="Genomic_DNA"/>
</dbReference>
<evidence type="ECO:0000313" key="2">
    <source>
        <dbReference type="EMBL" id="TWW08965.1"/>
    </source>
</evidence>
<dbReference type="Pfam" id="PF08545">
    <property type="entry name" value="ACP_syn_III"/>
    <property type="match status" value="1"/>
</dbReference>
<comment type="caution">
    <text evidence="2">The sequence shown here is derived from an EMBL/GenBank/DDBJ whole genome shotgun (WGS) entry which is preliminary data.</text>
</comment>
<proteinExistence type="predicted"/>
<feature type="domain" description="Beta-ketoacyl-[acyl-carrier-protein] synthase III N-terminal" evidence="1">
    <location>
        <begin position="109"/>
        <end position="188"/>
    </location>
</feature>